<name>A0A7W4JD99_9PROT</name>
<dbReference type="PANTHER" id="PTHR35561">
    <property type="entry name" value="RNA 2',3'-CYCLIC PHOSPHODIESTERASE"/>
    <property type="match status" value="1"/>
</dbReference>
<reference evidence="3 4" key="1">
    <citation type="submission" date="2020-04" db="EMBL/GenBank/DDBJ databases">
        <title>Description of novel Gluconacetobacter.</title>
        <authorList>
            <person name="Sombolestani A."/>
        </authorList>
    </citation>
    <scope>NUCLEOTIDE SEQUENCE [LARGE SCALE GENOMIC DNA]</scope>
    <source>
        <strain evidence="3 4">LMG 27725</strain>
    </source>
</reference>
<dbReference type="GO" id="GO:0008664">
    <property type="term" value="F:RNA 2',3'-cyclic 3'-phosphodiesterase activity"/>
    <property type="evidence" value="ECO:0007669"/>
    <property type="project" value="UniProtKB-EC"/>
</dbReference>
<keyword evidence="4" id="KW-1185">Reference proteome</keyword>
<dbReference type="Pfam" id="PF13563">
    <property type="entry name" value="2_5_RNA_ligase2"/>
    <property type="match status" value="1"/>
</dbReference>
<dbReference type="InterPro" id="IPR009097">
    <property type="entry name" value="Cyclic_Pdiesterase"/>
</dbReference>
<sequence>MRLFIALDVGSPLREAIAAMRGSLAGVRWVDPATYHVTLRFIGEVSGRDRLEDIDMALSAIRAPAVRLQPTAPGIFERDGGQQTLWIGIERSATLLHLHRKVDTAMRRAAGLAVERRRFVPHVTIGTIATPSPDMLAPWLARWSTLPLLQPVDTLHLTLFRSLRGPDEPIYENLAEYDLAG</sequence>
<dbReference type="RefSeq" id="WP_182965615.1">
    <property type="nucleotide sequence ID" value="NZ_BAABGC010000076.1"/>
</dbReference>
<evidence type="ECO:0000256" key="2">
    <source>
        <dbReference type="HAMAP-Rule" id="MF_01940"/>
    </source>
</evidence>
<evidence type="ECO:0000313" key="3">
    <source>
        <dbReference type="EMBL" id="MBB2179138.1"/>
    </source>
</evidence>
<keyword evidence="1 2" id="KW-0378">Hydrolase</keyword>
<accession>A0A7W4JD99</accession>
<evidence type="ECO:0000256" key="1">
    <source>
        <dbReference type="ARBA" id="ARBA00022801"/>
    </source>
</evidence>
<dbReference type="AlphaFoldDB" id="A0A7W4JD99"/>
<dbReference type="HAMAP" id="MF_01940">
    <property type="entry name" value="RNA_CPDase"/>
    <property type="match status" value="1"/>
</dbReference>
<protein>
    <recommendedName>
        <fullName evidence="2">RNA 2',3'-cyclic phosphodiesterase</fullName>
        <shortName evidence="2">RNA 2',3'-CPDase</shortName>
        <ecNumber evidence="2">3.1.4.58</ecNumber>
    </recommendedName>
</protein>
<dbReference type="Proteomes" id="UP000525623">
    <property type="component" value="Unassembled WGS sequence"/>
</dbReference>
<comment type="catalytic activity">
    <reaction evidence="2">
        <text>a 3'-end 2',3'-cyclophospho-ribonucleotide-RNA + H2O = a 3'-end 2'-phospho-ribonucleotide-RNA + H(+)</text>
        <dbReference type="Rhea" id="RHEA:11828"/>
        <dbReference type="Rhea" id="RHEA-COMP:10464"/>
        <dbReference type="Rhea" id="RHEA-COMP:17353"/>
        <dbReference type="ChEBI" id="CHEBI:15377"/>
        <dbReference type="ChEBI" id="CHEBI:15378"/>
        <dbReference type="ChEBI" id="CHEBI:83064"/>
        <dbReference type="ChEBI" id="CHEBI:173113"/>
        <dbReference type="EC" id="3.1.4.58"/>
    </reaction>
</comment>
<gene>
    <name evidence="3" type="primary">thpR</name>
    <name evidence="3" type="ORF">HLH29_08125</name>
</gene>
<dbReference type="EMBL" id="JABEQL010000008">
    <property type="protein sequence ID" value="MBB2179138.1"/>
    <property type="molecule type" value="Genomic_DNA"/>
</dbReference>
<evidence type="ECO:0000313" key="4">
    <source>
        <dbReference type="Proteomes" id="UP000525623"/>
    </source>
</evidence>
<dbReference type="InterPro" id="IPR004175">
    <property type="entry name" value="RNA_CPDase"/>
</dbReference>
<organism evidence="3 4">
    <name type="scientific">Gluconacetobacter tumulicola</name>
    <dbReference type="NCBI Taxonomy" id="1017177"/>
    <lineage>
        <taxon>Bacteria</taxon>
        <taxon>Pseudomonadati</taxon>
        <taxon>Pseudomonadota</taxon>
        <taxon>Alphaproteobacteria</taxon>
        <taxon>Acetobacterales</taxon>
        <taxon>Acetobacteraceae</taxon>
        <taxon>Gluconacetobacter</taxon>
    </lineage>
</organism>
<feature type="short sequence motif" description="HXTX 1" evidence="2">
    <location>
        <begin position="36"/>
        <end position="39"/>
    </location>
</feature>
<feature type="short sequence motif" description="HXTX 2" evidence="2">
    <location>
        <begin position="122"/>
        <end position="125"/>
    </location>
</feature>
<dbReference type="SUPFAM" id="SSF55144">
    <property type="entry name" value="LigT-like"/>
    <property type="match status" value="1"/>
</dbReference>
<dbReference type="NCBIfam" id="TIGR02258">
    <property type="entry name" value="2_5_ligase"/>
    <property type="match status" value="1"/>
</dbReference>
<feature type="active site" description="Proton acceptor" evidence="2">
    <location>
        <position position="122"/>
    </location>
</feature>
<comment type="similarity">
    <text evidence="2">Belongs to the 2H phosphoesterase superfamily. ThpR family.</text>
</comment>
<comment type="function">
    <text evidence="2">Hydrolyzes RNA 2',3'-cyclic phosphodiester to an RNA 2'-phosphomonoester.</text>
</comment>
<proteinExistence type="inferred from homology"/>
<dbReference type="PANTHER" id="PTHR35561:SF1">
    <property type="entry name" value="RNA 2',3'-CYCLIC PHOSPHODIESTERASE"/>
    <property type="match status" value="1"/>
</dbReference>
<dbReference type="EC" id="3.1.4.58" evidence="2"/>
<dbReference type="GO" id="GO:0004113">
    <property type="term" value="F:2',3'-cyclic-nucleotide 3'-phosphodiesterase activity"/>
    <property type="evidence" value="ECO:0007669"/>
    <property type="project" value="InterPro"/>
</dbReference>
<comment type="caution">
    <text evidence="3">The sequence shown here is derived from an EMBL/GenBank/DDBJ whole genome shotgun (WGS) entry which is preliminary data.</text>
</comment>
<dbReference type="Gene3D" id="3.90.1140.10">
    <property type="entry name" value="Cyclic phosphodiesterase"/>
    <property type="match status" value="1"/>
</dbReference>
<feature type="active site" description="Proton donor" evidence="2">
    <location>
        <position position="36"/>
    </location>
</feature>